<feature type="domain" description="FAR1" evidence="1">
    <location>
        <begin position="4"/>
        <end position="77"/>
    </location>
</feature>
<keyword evidence="3" id="KW-1185">Reference proteome</keyword>
<evidence type="ECO:0000313" key="3">
    <source>
        <dbReference type="Proteomes" id="UP000324705"/>
    </source>
</evidence>
<dbReference type="Pfam" id="PF03101">
    <property type="entry name" value="FAR1"/>
    <property type="match status" value="1"/>
</dbReference>
<gene>
    <name evidence="2" type="ORF">TRITD_7Bv1G071480</name>
</gene>
<protein>
    <recommendedName>
        <fullName evidence="1">FAR1 domain-containing protein</fullName>
    </recommendedName>
</protein>
<dbReference type="InterPro" id="IPR004330">
    <property type="entry name" value="FAR1_DNA_bnd_dom"/>
</dbReference>
<evidence type="ECO:0000313" key="2">
    <source>
        <dbReference type="EMBL" id="VAI86254.1"/>
    </source>
</evidence>
<dbReference type="Proteomes" id="UP000324705">
    <property type="component" value="Chromosome 7B"/>
</dbReference>
<dbReference type="PANTHER" id="PTHR47482:SF5">
    <property type="entry name" value="FAR1 DOMAIN-CONTAINING PROTEIN"/>
    <property type="match status" value="1"/>
</dbReference>
<reference evidence="2 3" key="1">
    <citation type="submission" date="2017-09" db="EMBL/GenBank/DDBJ databases">
        <authorList>
            <consortium name="International Durum Wheat Genome Sequencing Consortium (IDWGSC)"/>
            <person name="Milanesi L."/>
        </authorList>
    </citation>
    <scope>NUCLEOTIDE SEQUENCE [LARGE SCALE GENOMIC DNA]</scope>
    <source>
        <strain evidence="3">cv. Svevo</strain>
    </source>
</reference>
<dbReference type="PANTHER" id="PTHR47482">
    <property type="entry name" value="OS11G0632001 PROTEIN"/>
    <property type="match status" value="1"/>
</dbReference>
<organism evidence="2 3">
    <name type="scientific">Triticum turgidum subsp. durum</name>
    <name type="common">Durum wheat</name>
    <name type="synonym">Triticum durum</name>
    <dbReference type="NCBI Taxonomy" id="4567"/>
    <lineage>
        <taxon>Eukaryota</taxon>
        <taxon>Viridiplantae</taxon>
        <taxon>Streptophyta</taxon>
        <taxon>Embryophyta</taxon>
        <taxon>Tracheophyta</taxon>
        <taxon>Spermatophyta</taxon>
        <taxon>Magnoliopsida</taxon>
        <taxon>Liliopsida</taxon>
        <taxon>Poales</taxon>
        <taxon>Poaceae</taxon>
        <taxon>BOP clade</taxon>
        <taxon>Pooideae</taxon>
        <taxon>Triticodae</taxon>
        <taxon>Triticeae</taxon>
        <taxon>Triticinae</taxon>
        <taxon>Triticum</taxon>
    </lineage>
</organism>
<sequence>MIIYNLYSWEIRFGIRYGKRRLNVERTKCMQEIVCDCSGVPKRSNTRSCRCRCPAMIWLLRSKDNSWYMTSHNHSLTDKSGQKLYS</sequence>
<dbReference type="EMBL" id="LT934124">
    <property type="protein sequence ID" value="VAI86254.1"/>
    <property type="molecule type" value="Genomic_DNA"/>
</dbReference>
<evidence type="ECO:0000259" key="1">
    <source>
        <dbReference type="Pfam" id="PF03101"/>
    </source>
</evidence>
<accession>A0A9R0ZY65</accession>
<dbReference type="AlphaFoldDB" id="A0A9R0ZY65"/>
<name>A0A9R0ZY65_TRITD</name>
<proteinExistence type="predicted"/>
<dbReference type="Gramene" id="TRITD7Bv1G071480.1">
    <property type="protein sequence ID" value="TRITD7Bv1G071480.1"/>
    <property type="gene ID" value="TRITD7Bv1G071480"/>
</dbReference>